<keyword evidence="8" id="KW-0256">Endoplasmic reticulum</keyword>
<evidence type="ECO:0000256" key="12">
    <source>
        <dbReference type="ARBA" id="ARBA00045097"/>
    </source>
</evidence>
<evidence type="ECO:0000256" key="5">
    <source>
        <dbReference type="ARBA" id="ARBA00022676"/>
    </source>
</evidence>
<evidence type="ECO:0000313" key="14">
    <source>
        <dbReference type="EMBL" id="OGM15519.1"/>
    </source>
</evidence>
<dbReference type="AlphaFoldDB" id="A0A1F7XL63"/>
<evidence type="ECO:0000256" key="3">
    <source>
        <dbReference type="ARBA" id="ARBA00006739"/>
    </source>
</evidence>
<dbReference type="PANTHER" id="PTHR10859">
    <property type="entry name" value="GLYCOSYL TRANSFERASE"/>
    <property type="match status" value="1"/>
</dbReference>
<comment type="catalytic activity">
    <reaction evidence="12">
        <text>a di-trans,poly-cis-dolichyl phosphate + UDP-alpha-D-glucose = a di-trans,poly-cis-dolichyl beta-D-glucosyl phosphate + UDP</text>
        <dbReference type="Rhea" id="RHEA:15401"/>
        <dbReference type="Rhea" id="RHEA-COMP:19498"/>
        <dbReference type="Rhea" id="RHEA-COMP:19502"/>
        <dbReference type="ChEBI" id="CHEBI:57525"/>
        <dbReference type="ChEBI" id="CHEBI:57683"/>
        <dbReference type="ChEBI" id="CHEBI:58223"/>
        <dbReference type="ChEBI" id="CHEBI:58885"/>
        <dbReference type="EC" id="2.4.1.117"/>
    </reaction>
    <physiologicalReaction direction="left-to-right" evidence="12">
        <dbReference type="Rhea" id="RHEA:15402"/>
    </physiologicalReaction>
</comment>
<proteinExistence type="inferred from homology"/>
<name>A0A1F7XL63_9BACT</name>
<dbReference type="EC" id="2.4.1.117" evidence="4"/>
<keyword evidence="10" id="KW-1133">Transmembrane helix</keyword>
<comment type="caution">
    <text evidence="14">The sequence shown here is derived from an EMBL/GenBank/DDBJ whole genome shotgun (WGS) entry which is preliminary data.</text>
</comment>
<comment type="similarity">
    <text evidence="3">Belongs to the glycosyltransferase 2 family.</text>
</comment>
<dbReference type="PANTHER" id="PTHR10859:SF91">
    <property type="entry name" value="DOLICHYL-PHOSPHATE BETA-GLUCOSYLTRANSFERASE"/>
    <property type="match status" value="1"/>
</dbReference>
<keyword evidence="6" id="KW-0808">Transferase</keyword>
<dbReference type="InterPro" id="IPR001173">
    <property type="entry name" value="Glyco_trans_2-like"/>
</dbReference>
<organism evidence="14 15">
    <name type="scientific">Candidatus Woesebacteria bacterium RBG_16_42_24</name>
    <dbReference type="NCBI Taxonomy" id="1802485"/>
    <lineage>
        <taxon>Bacteria</taxon>
        <taxon>Candidatus Woeseibacteriota</taxon>
    </lineage>
</organism>
<dbReference type="InterPro" id="IPR029044">
    <property type="entry name" value="Nucleotide-diphossugar_trans"/>
</dbReference>
<protein>
    <recommendedName>
        <fullName evidence="4">dolichyl-phosphate beta-glucosyltransferase</fullName>
        <ecNumber evidence="4">2.4.1.117</ecNumber>
    </recommendedName>
</protein>
<dbReference type="InterPro" id="IPR035518">
    <property type="entry name" value="DPG_synthase"/>
</dbReference>
<keyword evidence="7" id="KW-0812">Transmembrane</keyword>
<sequence>MSLKLSLIIPAYNEEKLIGANLSRILSFLNKMPYTWEIVVVDDGSSDATGKIIESLKRTEVKLVKLDKNQGKGAALKAGFLAAKGDYQIFSDADLSVDIETISPFLEKLKVFDVVIASRRVSGSKIQTHQSWLRENMGRVFTFLTQILTGLKIADFTCGFKGFTRESAKKIFGRSLISRWAYDAEIIFLAQKYGYKILEYPATWVNRKDTRVRLNRVVFESLRDLIKIRILEFQGKYD</sequence>
<evidence type="ECO:0000259" key="13">
    <source>
        <dbReference type="Pfam" id="PF00535"/>
    </source>
</evidence>
<keyword evidence="5" id="KW-0328">Glycosyltransferase</keyword>
<evidence type="ECO:0000256" key="8">
    <source>
        <dbReference type="ARBA" id="ARBA00022824"/>
    </source>
</evidence>
<dbReference type="EMBL" id="MGFX01000003">
    <property type="protein sequence ID" value="OGM15519.1"/>
    <property type="molecule type" value="Genomic_DNA"/>
</dbReference>
<gene>
    <name evidence="14" type="ORF">A2V97_02455</name>
</gene>
<evidence type="ECO:0000313" key="15">
    <source>
        <dbReference type="Proteomes" id="UP000177382"/>
    </source>
</evidence>
<accession>A0A1F7XL63</accession>
<dbReference type="STRING" id="1802485.A2V97_02455"/>
<evidence type="ECO:0000256" key="6">
    <source>
        <dbReference type="ARBA" id="ARBA00022679"/>
    </source>
</evidence>
<keyword evidence="11" id="KW-0472">Membrane</keyword>
<feature type="domain" description="Glycosyltransferase 2-like" evidence="13">
    <location>
        <begin position="6"/>
        <end position="172"/>
    </location>
</feature>
<evidence type="ECO:0000256" key="10">
    <source>
        <dbReference type="ARBA" id="ARBA00022989"/>
    </source>
</evidence>
<keyword evidence="9" id="KW-0735">Signal-anchor</keyword>
<evidence type="ECO:0000256" key="2">
    <source>
        <dbReference type="ARBA" id="ARBA00004922"/>
    </source>
</evidence>
<evidence type="ECO:0000256" key="7">
    <source>
        <dbReference type="ARBA" id="ARBA00022692"/>
    </source>
</evidence>
<dbReference type="GO" id="GO:0006487">
    <property type="term" value="P:protein N-linked glycosylation"/>
    <property type="evidence" value="ECO:0007669"/>
    <property type="project" value="TreeGrafter"/>
</dbReference>
<reference evidence="14 15" key="1">
    <citation type="journal article" date="2016" name="Nat. Commun.">
        <title>Thousands of microbial genomes shed light on interconnected biogeochemical processes in an aquifer system.</title>
        <authorList>
            <person name="Anantharaman K."/>
            <person name="Brown C.T."/>
            <person name="Hug L.A."/>
            <person name="Sharon I."/>
            <person name="Castelle C.J."/>
            <person name="Probst A.J."/>
            <person name="Thomas B.C."/>
            <person name="Singh A."/>
            <person name="Wilkins M.J."/>
            <person name="Karaoz U."/>
            <person name="Brodie E.L."/>
            <person name="Williams K.H."/>
            <person name="Hubbard S.S."/>
            <person name="Banfield J.F."/>
        </authorList>
    </citation>
    <scope>NUCLEOTIDE SEQUENCE [LARGE SCALE GENOMIC DNA]</scope>
</reference>
<evidence type="ECO:0000256" key="4">
    <source>
        <dbReference type="ARBA" id="ARBA00012583"/>
    </source>
</evidence>
<dbReference type="Gene3D" id="3.90.550.10">
    <property type="entry name" value="Spore Coat Polysaccharide Biosynthesis Protein SpsA, Chain A"/>
    <property type="match status" value="1"/>
</dbReference>
<dbReference type="SUPFAM" id="SSF53448">
    <property type="entry name" value="Nucleotide-diphospho-sugar transferases"/>
    <property type="match status" value="1"/>
</dbReference>
<evidence type="ECO:0000256" key="9">
    <source>
        <dbReference type="ARBA" id="ARBA00022968"/>
    </source>
</evidence>
<evidence type="ECO:0000256" key="1">
    <source>
        <dbReference type="ARBA" id="ARBA00004389"/>
    </source>
</evidence>
<dbReference type="GO" id="GO:0004581">
    <property type="term" value="F:dolichyl-phosphate beta-glucosyltransferase activity"/>
    <property type="evidence" value="ECO:0007669"/>
    <property type="project" value="UniProtKB-EC"/>
</dbReference>
<dbReference type="Proteomes" id="UP000177382">
    <property type="component" value="Unassembled WGS sequence"/>
</dbReference>
<dbReference type="CDD" id="cd04188">
    <property type="entry name" value="DPG_synthase"/>
    <property type="match status" value="1"/>
</dbReference>
<dbReference type="Pfam" id="PF00535">
    <property type="entry name" value="Glycos_transf_2"/>
    <property type="match status" value="1"/>
</dbReference>
<evidence type="ECO:0000256" key="11">
    <source>
        <dbReference type="ARBA" id="ARBA00023136"/>
    </source>
</evidence>
<comment type="pathway">
    <text evidence="2">Protein modification; protein glycosylation.</text>
</comment>
<comment type="subcellular location">
    <subcellularLocation>
        <location evidence="1">Endoplasmic reticulum membrane</location>
        <topology evidence="1">Single-pass membrane protein</topology>
    </subcellularLocation>
</comment>